<evidence type="ECO:0000256" key="1">
    <source>
        <dbReference type="SAM" id="Phobius"/>
    </source>
</evidence>
<evidence type="ECO:0000313" key="3">
    <source>
        <dbReference type="Proteomes" id="UP000010445"/>
    </source>
</evidence>
<accession>L1MLD2</accession>
<dbReference type="eggNOG" id="ENOG5031QIH">
    <property type="taxonomic scope" value="Bacteria"/>
</dbReference>
<organism evidence="2 3">
    <name type="scientific">Corynebacterium durum F0235</name>
    <dbReference type="NCBI Taxonomy" id="1035195"/>
    <lineage>
        <taxon>Bacteria</taxon>
        <taxon>Bacillati</taxon>
        <taxon>Actinomycetota</taxon>
        <taxon>Actinomycetes</taxon>
        <taxon>Mycobacteriales</taxon>
        <taxon>Corynebacteriaceae</taxon>
        <taxon>Corynebacterium</taxon>
    </lineage>
</organism>
<reference evidence="2 3" key="1">
    <citation type="submission" date="2012-05" db="EMBL/GenBank/DDBJ databases">
        <authorList>
            <person name="Weinstock G."/>
            <person name="Sodergren E."/>
            <person name="Lobos E.A."/>
            <person name="Fulton L."/>
            <person name="Fulton R."/>
            <person name="Courtney L."/>
            <person name="Fronick C."/>
            <person name="O'Laughlin M."/>
            <person name="Godfrey J."/>
            <person name="Wilson R.M."/>
            <person name="Miner T."/>
            <person name="Farmer C."/>
            <person name="Delehaunty K."/>
            <person name="Cordes M."/>
            <person name="Minx P."/>
            <person name="Tomlinson C."/>
            <person name="Chen J."/>
            <person name="Wollam A."/>
            <person name="Pepin K.H."/>
            <person name="Bhonagiri V."/>
            <person name="Zhang X."/>
            <person name="Suruliraj S."/>
            <person name="Warren W."/>
            <person name="Mitreva M."/>
            <person name="Mardis E.R."/>
            <person name="Wilson R.K."/>
        </authorList>
    </citation>
    <scope>NUCLEOTIDE SEQUENCE [LARGE SCALE GENOMIC DNA]</scope>
    <source>
        <strain evidence="2 3">F0235</strain>
    </source>
</reference>
<name>L1MLD2_9CORY</name>
<keyword evidence="1" id="KW-0812">Transmembrane</keyword>
<dbReference type="Proteomes" id="UP000010445">
    <property type="component" value="Unassembled WGS sequence"/>
</dbReference>
<protein>
    <recommendedName>
        <fullName evidence="4">TadE-like protein</fullName>
    </recommendedName>
</protein>
<keyword evidence="1" id="KW-1133">Transmembrane helix</keyword>
<proteinExistence type="predicted"/>
<dbReference type="HOGENOM" id="CLU_161884_0_0_11"/>
<sequence>MNDTGSVTIEAALALSSLVLVGALMVSGLVTLADYIAAVDAAGAAARAHAIGTEYTPPRGTVDIARDGELVRAVAKVPSPLGTMEAEAVYPAEKP</sequence>
<evidence type="ECO:0008006" key="4">
    <source>
        <dbReference type="Google" id="ProtNLM"/>
    </source>
</evidence>
<gene>
    <name evidence="2" type="ORF">HMPREF9997_00487</name>
</gene>
<feature type="transmembrane region" description="Helical" evidence="1">
    <location>
        <begin position="12"/>
        <end position="37"/>
    </location>
</feature>
<dbReference type="RefSeq" id="WP_006062738.1">
    <property type="nucleotide sequence ID" value="NZ_KB290827.1"/>
</dbReference>
<dbReference type="AlphaFoldDB" id="L1MLD2"/>
<dbReference type="EMBL" id="AMEM01000009">
    <property type="protein sequence ID" value="EKX91825.1"/>
    <property type="molecule type" value="Genomic_DNA"/>
</dbReference>
<dbReference type="PATRIC" id="fig|1035195.3.peg.442"/>
<keyword evidence="1" id="KW-0472">Membrane</keyword>
<evidence type="ECO:0000313" key="2">
    <source>
        <dbReference type="EMBL" id="EKX91825.1"/>
    </source>
</evidence>
<keyword evidence="3" id="KW-1185">Reference proteome</keyword>
<dbReference type="STRING" id="1035195.HMPREF9997_00487"/>
<dbReference type="OrthoDB" id="4427469at2"/>
<comment type="caution">
    <text evidence="2">The sequence shown here is derived from an EMBL/GenBank/DDBJ whole genome shotgun (WGS) entry which is preliminary data.</text>
</comment>